<name>A0ABT6V854_9FLAO</name>
<dbReference type="RefSeq" id="WP_282715904.1">
    <property type="nucleotide sequence ID" value="NZ_JASCRZ010000002.1"/>
</dbReference>
<keyword evidence="2" id="KW-1185">Reference proteome</keyword>
<comment type="caution">
    <text evidence="1">The sequence shown here is derived from an EMBL/GenBank/DDBJ whole genome shotgun (WGS) entry which is preliminary data.</text>
</comment>
<gene>
    <name evidence="1" type="ORF">QLS65_05850</name>
</gene>
<organism evidence="1 2">
    <name type="scientific">Flavobacterium algoritolerans</name>
    <dbReference type="NCBI Taxonomy" id="3041254"/>
    <lineage>
        <taxon>Bacteria</taxon>
        <taxon>Pseudomonadati</taxon>
        <taxon>Bacteroidota</taxon>
        <taxon>Flavobacteriia</taxon>
        <taxon>Flavobacteriales</taxon>
        <taxon>Flavobacteriaceae</taxon>
        <taxon>Flavobacterium</taxon>
    </lineage>
</organism>
<proteinExistence type="predicted"/>
<dbReference type="Proteomes" id="UP001243403">
    <property type="component" value="Unassembled WGS sequence"/>
</dbReference>
<evidence type="ECO:0000313" key="1">
    <source>
        <dbReference type="EMBL" id="MDI5894406.1"/>
    </source>
</evidence>
<evidence type="ECO:0000313" key="2">
    <source>
        <dbReference type="Proteomes" id="UP001243403"/>
    </source>
</evidence>
<reference evidence="1 2" key="1">
    <citation type="submission" date="2023-04" db="EMBL/GenBank/DDBJ databases">
        <title>Two novel species of Flavobacterium.</title>
        <authorList>
            <person name="Liu Q."/>
            <person name="Xin Y.-H."/>
        </authorList>
    </citation>
    <scope>NUCLEOTIDE SEQUENCE [LARGE SCALE GENOMIC DNA]</scope>
    <source>
        <strain evidence="1 2">LB1P51</strain>
    </source>
</reference>
<accession>A0ABT6V854</accession>
<sequence length="154" mass="18136">MWYKVDFDKLILLLLPTFLRKPVLFGYIRALITPIASLHYKWSRMREENLTKLSYNSQRCYLRKALNDKYDPDLRRITIDGTLDTTQDYIYTPAENLDVYLGIMYLEQDFNYSNSIVDFLVNVPGQLLNDKINEITATINFYKLAGKSYKLLAI</sequence>
<protein>
    <submittedName>
        <fullName evidence="1">Uncharacterized protein</fullName>
    </submittedName>
</protein>
<dbReference type="EMBL" id="JASCRZ010000002">
    <property type="protein sequence ID" value="MDI5894406.1"/>
    <property type="molecule type" value="Genomic_DNA"/>
</dbReference>